<feature type="region of interest" description="Disordered" evidence="1">
    <location>
        <begin position="21"/>
        <end position="64"/>
    </location>
</feature>
<feature type="compositionally biased region" description="Low complexity" evidence="1">
    <location>
        <begin position="38"/>
        <end position="64"/>
    </location>
</feature>
<accession>A0A1X7D3B7</accession>
<name>A0A1X7D3B7_TRICW</name>
<dbReference type="AlphaFoldDB" id="A0A1X7D3B7"/>
<organism evidence="2 3">
    <name type="scientific">Trinickia caryophylli</name>
    <name type="common">Paraburkholderia caryophylli</name>
    <dbReference type="NCBI Taxonomy" id="28094"/>
    <lineage>
        <taxon>Bacteria</taxon>
        <taxon>Pseudomonadati</taxon>
        <taxon>Pseudomonadota</taxon>
        <taxon>Betaproteobacteria</taxon>
        <taxon>Burkholderiales</taxon>
        <taxon>Burkholderiaceae</taxon>
        <taxon>Trinickia</taxon>
    </lineage>
</organism>
<reference evidence="3" key="1">
    <citation type="submission" date="2017-04" db="EMBL/GenBank/DDBJ databases">
        <authorList>
            <person name="Varghese N."/>
            <person name="Submissions S."/>
        </authorList>
    </citation>
    <scope>NUCLEOTIDE SEQUENCE [LARGE SCALE GENOMIC DNA]</scope>
    <source>
        <strain evidence="3">Ballard 720</strain>
    </source>
</reference>
<feature type="region of interest" description="Disordered" evidence="1">
    <location>
        <begin position="172"/>
        <end position="204"/>
    </location>
</feature>
<gene>
    <name evidence="2" type="ORF">SAMN06295900_102317</name>
</gene>
<proteinExistence type="predicted"/>
<evidence type="ECO:0000313" key="2">
    <source>
        <dbReference type="EMBL" id="SMF07630.1"/>
    </source>
</evidence>
<dbReference type="OrthoDB" id="6905505at2"/>
<dbReference type="GeneID" id="95552361"/>
<dbReference type="RefSeq" id="WP_085225047.1">
    <property type="nucleotide sequence ID" value="NZ_BSQD01000002.1"/>
</dbReference>
<protein>
    <submittedName>
        <fullName evidence="2">Uncharacterized protein</fullName>
    </submittedName>
</protein>
<dbReference type="Proteomes" id="UP000192911">
    <property type="component" value="Unassembled WGS sequence"/>
</dbReference>
<evidence type="ECO:0000256" key="1">
    <source>
        <dbReference type="SAM" id="MobiDB-lite"/>
    </source>
</evidence>
<feature type="compositionally biased region" description="Low complexity" evidence="1">
    <location>
        <begin position="172"/>
        <end position="193"/>
    </location>
</feature>
<sequence length="204" mass="21648">MADETLNPGLRRIAEQYLNRPLQPDEEAQLAKFQQGFQRQPGPASSAPQQAQQQAQQAVAQARTRAGTGMRGILESIQASSTKALQVQEKEEQAILKLLESCSSLAELRPSTLQPGMSGLQPGTRLALTQIAEHLSNLARQEVENCFNQTIGPLVSQLQALIQRLAEEDAQRAAANGQATAQAAASSSPAQASTDVHAGSGQAS</sequence>
<evidence type="ECO:0000313" key="3">
    <source>
        <dbReference type="Proteomes" id="UP000192911"/>
    </source>
</evidence>
<dbReference type="STRING" id="28094.SAMN06295900_102317"/>
<keyword evidence="3" id="KW-1185">Reference proteome</keyword>
<dbReference type="EMBL" id="FXAH01000002">
    <property type="protein sequence ID" value="SMF07630.1"/>
    <property type="molecule type" value="Genomic_DNA"/>
</dbReference>